<keyword evidence="3" id="KW-0804">Transcription</keyword>
<sequence length="167" mass="18640">MADTNIAGIFREIVRTCVRKLGLLQKADASCCGITVAQCHTLVEIGKSTCLSLNQLSELLTLDKSTMSRTVDNLVNAGLVVRQIDNEDRRYMKITLTAQGTEMVEVINSNMEKYFDRILHSIPEEKRGLVMEALPYLFTAVNDTETSFVERQICSGIIREEGGCKCE</sequence>
<keyword evidence="6" id="KW-1185">Reference proteome</keyword>
<evidence type="ECO:0000313" key="5">
    <source>
        <dbReference type="EMBL" id="XFO67871.1"/>
    </source>
</evidence>
<keyword evidence="2" id="KW-0238">DNA-binding</keyword>
<dbReference type="PANTHER" id="PTHR42756:SF1">
    <property type="entry name" value="TRANSCRIPTIONAL REPRESSOR OF EMRAB OPERON"/>
    <property type="match status" value="1"/>
</dbReference>
<evidence type="ECO:0000313" key="6">
    <source>
        <dbReference type="Proteomes" id="UP000216752"/>
    </source>
</evidence>
<dbReference type="InterPro" id="IPR036390">
    <property type="entry name" value="WH_DNA-bd_sf"/>
</dbReference>
<dbReference type="SMART" id="SM00347">
    <property type="entry name" value="HTH_MARR"/>
    <property type="match status" value="1"/>
</dbReference>
<dbReference type="InterPro" id="IPR023187">
    <property type="entry name" value="Tscrpt_reg_MarR-type_CS"/>
</dbReference>
<dbReference type="InterPro" id="IPR000835">
    <property type="entry name" value="HTH_MarR-typ"/>
</dbReference>
<dbReference type="RefSeq" id="WP_211289540.1">
    <property type="nucleotide sequence ID" value="NZ_CP155573.1"/>
</dbReference>
<dbReference type="PROSITE" id="PS01117">
    <property type="entry name" value="HTH_MARR_1"/>
    <property type="match status" value="1"/>
</dbReference>
<evidence type="ECO:0000256" key="2">
    <source>
        <dbReference type="ARBA" id="ARBA00023125"/>
    </source>
</evidence>
<dbReference type="Proteomes" id="UP000216752">
    <property type="component" value="Chromosome"/>
</dbReference>
<dbReference type="Gene3D" id="1.10.10.10">
    <property type="entry name" value="Winged helix-like DNA-binding domain superfamily/Winged helix DNA-binding domain"/>
    <property type="match status" value="1"/>
</dbReference>
<dbReference type="PANTHER" id="PTHR42756">
    <property type="entry name" value="TRANSCRIPTIONAL REGULATOR, MARR"/>
    <property type="match status" value="1"/>
</dbReference>
<name>A0ABZ3IQ84_9FIRM</name>
<reference evidence="5" key="1">
    <citation type="submission" date="2024-05" db="EMBL/GenBank/DDBJ databases">
        <title>Isolation and characterization of Sporomusa carbonis sp. nov., a carboxydotrophic hydrogenogen in the genus of Sporomusa isolated from a charcoal burning pile.</title>
        <authorList>
            <person name="Boeer T."/>
            <person name="Rosenbaum F."/>
            <person name="Eysell L."/>
            <person name="Mueller V."/>
            <person name="Daniel R."/>
            <person name="Poehlein A."/>
        </authorList>
    </citation>
    <scope>NUCLEOTIDE SEQUENCE [LARGE SCALE GENOMIC DNA]</scope>
    <source>
        <strain evidence="5">DSM 10669</strain>
    </source>
</reference>
<keyword evidence="1" id="KW-0805">Transcription regulation</keyword>
<evidence type="ECO:0000256" key="1">
    <source>
        <dbReference type="ARBA" id="ARBA00023015"/>
    </source>
</evidence>
<protein>
    <submittedName>
        <fullName evidence="5">Transcriptional regulator SlyA</fullName>
    </submittedName>
</protein>
<evidence type="ECO:0000259" key="4">
    <source>
        <dbReference type="PROSITE" id="PS50995"/>
    </source>
</evidence>
<dbReference type="PROSITE" id="PS50995">
    <property type="entry name" value="HTH_MARR_2"/>
    <property type="match status" value="1"/>
</dbReference>
<organism evidence="5 6">
    <name type="scientific">Sporomusa silvacetica DSM 10669</name>
    <dbReference type="NCBI Taxonomy" id="1123289"/>
    <lineage>
        <taxon>Bacteria</taxon>
        <taxon>Bacillati</taxon>
        <taxon>Bacillota</taxon>
        <taxon>Negativicutes</taxon>
        <taxon>Selenomonadales</taxon>
        <taxon>Sporomusaceae</taxon>
        <taxon>Sporomusa</taxon>
    </lineage>
</organism>
<accession>A0ABZ3IQ84</accession>
<proteinExistence type="predicted"/>
<dbReference type="SUPFAM" id="SSF46785">
    <property type="entry name" value="Winged helix' DNA-binding domain"/>
    <property type="match status" value="1"/>
</dbReference>
<dbReference type="Pfam" id="PF01047">
    <property type="entry name" value="MarR"/>
    <property type="match status" value="1"/>
</dbReference>
<gene>
    <name evidence="5" type="primary">slyA_2</name>
    <name evidence="5" type="ORF">SPSIL_040900</name>
</gene>
<dbReference type="PRINTS" id="PR00598">
    <property type="entry name" value="HTHMARR"/>
</dbReference>
<dbReference type="InterPro" id="IPR036388">
    <property type="entry name" value="WH-like_DNA-bd_sf"/>
</dbReference>
<feature type="domain" description="HTH marR-type" evidence="4">
    <location>
        <begin position="6"/>
        <end position="139"/>
    </location>
</feature>
<dbReference type="EMBL" id="CP155573">
    <property type="protein sequence ID" value="XFO67871.1"/>
    <property type="molecule type" value="Genomic_DNA"/>
</dbReference>
<evidence type="ECO:0000256" key="3">
    <source>
        <dbReference type="ARBA" id="ARBA00023163"/>
    </source>
</evidence>